<protein>
    <submittedName>
        <fullName evidence="2">Uncharacterized protein</fullName>
    </submittedName>
</protein>
<name>A0AAJ4MVN1_9BURK</name>
<gene>
    <name evidence="2" type="ORF">J3P46_09230</name>
</gene>
<dbReference type="Proteomes" id="UP000662821">
    <property type="component" value="Chromosome"/>
</dbReference>
<reference evidence="2 3" key="1">
    <citation type="submission" date="2021-03" db="EMBL/GenBank/DDBJ databases">
        <title>Draft genome sequence of Janthinobacterium sp. strain PLB02 isolated from infected primmorphs (Lubomirskia baicalensis).</title>
        <authorList>
            <person name="Chernogor L.I."/>
            <person name="Belikov S.I."/>
            <person name="Petrushin I.S."/>
        </authorList>
    </citation>
    <scope>NUCLEOTIDE SEQUENCE [LARGE SCALE GENOMIC DNA]</scope>
    <source>
        <strain evidence="2 3">PLB02</strain>
    </source>
</reference>
<evidence type="ECO:0000256" key="1">
    <source>
        <dbReference type="SAM" id="Phobius"/>
    </source>
</evidence>
<dbReference type="EMBL" id="CP071520">
    <property type="protein sequence ID" value="QSX98070.1"/>
    <property type="molecule type" value="Genomic_DNA"/>
</dbReference>
<accession>A0AAJ4MVN1</accession>
<dbReference type="RefSeq" id="WP_151093487.1">
    <property type="nucleotide sequence ID" value="NZ_CP071520.1"/>
</dbReference>
<evidence type="ECO:0000313" key="3">
    <source>
        <dbReference type="Proteomes" id="UP000662821"/>
    </source>
</evidence>
<evidence type="ECO:0000313" key="2">
    <source>
        <dbReference type="EMBL" id="QSX98070.1"/>
    </source>
</evidence>
<dbReference type="AlphaFoldDB" id="A0AAJ4MVN1"/>
<feature type="transmembrane region" description="Helical" evidence="1">
    <location>
        <begin position="21"/>
        <end position="42"/>
    </location>
</feature>
<keyword evidence="1" id="KW-0812">Transmembrane</keyword>
<keyword evidence="1" id="KW-0472">Membrane</keyword>
<proteinExistence type="predicted"/>
<sequence length="59" mass="6493">MRELIIFRAIRDWSRAACCHAIASVFAAGAVLLVGLVFLLFLPELPLEGHPATQTKDDQ</sequence>
<keyword evidence="1" id="KW-1133">Transmembrane helix</keyword>
<organism evidence="2 3">
    <name type="scientific">Janthinobacterium lividum</name>
    <dbReference type="NCBI Taxonomy" id="29581"/>
    <lineage>
        <taxon>Bacteria</taxon>
        <taxon>Pseudomonadati</taxon>
        <taxon>Pseudomonadota</taxon>
        <taxon>Betaproteobacteria</taxon>
        <taxon>Burkholderiales</taxon>
        <taxon>Oxalobacteraceae</taxon>
        <taxon>Janthinobacterium</taxon>
    </lineage>
</organism>